<feature type="transmembrane region" description="Helical" evidence="10">
    <location>
        <begin position="28"/>
        <end position="48"/>
    </location>
</feature>
<evidence type="ECO:0000256" key="6">
    <source>
        <dbReference type="ARBA" id="ARBA00022989"/>
    </source>
</evidence>
<proteinExistence type="inferred from homology"/>
<evidence type="ECO:0000256" key="4">
    <source>
        <dbReference type="ARBA" id="ARBA00022692"/>
    </source>
</evidence>
<dbReference type="Gene3D" id="1.10.287.3510">
    <property type="match status" value="1"/>
</dbReference>
<evidence type="ECO:0000256" key="10">
    <source>
        <dbReference type="SAM" id="Phobius"/>
    </source>
</evidence>
<dbReference type="EMBL" id="AJ245743">
    <property type="protein sequence ID" value="CAB59849.1"/>
    <property type="molecule type" value="Genomic_DNA"/>
</dbReference>
<protein>
    <recommendedName>
        <fullName evidence="3">NADH-ubiquinone oxidoreductase chain 4L</fullName>
    </recommendedName>
    <alternativeName>
        <fullName evidence="9">NADH dehydrogenase subunit 4L</fullName>
    </alternativeName>
</protein>
<evidence type="ECO:0000256" key="5">
    <source>
        <dbReference type="ARBA" id="ARBA00022967"/>
    </source>
</evidence>
<keyword evidence="8 10" id="KW-0472">Membrane</keyword>
<evidence type="ECO:0000256" key="7">
    <source>
        <dbReference type="ARBA" id="ARBA00023027"/>
    </source>
</evidence>
<dbReference type="Pfam" id="PF00420">
    <property type="entry name" value="Oxidored_q2"/>
    <property type="match status" value="1"/>
</dbReference>
<evidence type="ECO:0000256" key="8">
    <source>
        <dbReference type="ARBA" id="ARBA00023136"/>
    </source>
</evidence>
<sequence>MTLSTLAYFICVCGAATLCFHRSHLLNLLIALETIMLGLVLAVLSSLYSSNFYMALSLLVLGACEASLGLALLVSLLRSQGKESMNLMKTNPW</sequence>
<geneLocation type="mitochondrion" evidence="11"/>
<keyword evidence="6 10" id="KW-1133">Transmembrane helix</keyword>
<keyword evidence="7" id="KW-0520">NAD</keyword>
<keyword evidence="11" id="KW-0496">Mitochondrion</keyword>
<evidence type="ECO:0000256" key="3">
    <source>
        <dbReference type="ARBA" id="ARBA00016612"/>
    </source>
</evidence>
<evidence type="ECO:0000256" key="1">
    <source>
        <dbReference type="ARBA" id="ARBA00004141"/>
    </source>
</evidence>
<dbReference type="InterPro" id="IPR039428">
    <property type="entry name" value="NUOK/Mnh_C1-like"/>
</dbReference>
<accession>Q9T9N7</accession>
<evidence type="ECO:0000256" key="2">
    <source>
        <dbReference type="ARBA" id="ARBA00010519"/>
    </source>
</evidence>
<evidence type="ECO:0000256" key="9">
    <source>
        <dbReference type="ARBA" id="ARBA00031586"/>
    </source>
</evidence>
<comment type="subcellular location">
    <subcellularLocation>
        <location evidence="1">Membrane</location>
        <topology evidence="1">Multi-pass membrane protein</topology>
    </subcellularLocation>
</comment>
<name>Q9T9N7_9BILA</name>
<feature type="transmembrane region" description="Helical" evidence="10">
    <location>
        <begin position="6"/>
        <end position="21"/>
    </location>
</feature>
<gene>
    <name evidence="11" type="primary">NADH4L</name>
</gene>
<reference evidence="11" key="1">
    <citation type="journal article" date="1999" name="Proc. R. Soc. Lond., B, Biol. Sci.">
        <title>Analysis of the complete mitochondrial DNA sequence of the brachiopod Terebratulina retusa places Brachiopoda within the protostomes.</title>
        <authorList>
            <person name="Stechmann A."/>
            <person name="Schlegel M."/>
        </authorList>
    </citation>
    <scope>NUCLEOTIDE SEQUENCE</scope>
</reference>
<dbReference type="GO" id="GO:0016020">
    <property type="term" value="C:membrane"/>
    <property type="evidence" value="ECO:0007669"/>
    <property type="project" value="UniProtKB-SubCell"/>
</dbReference>
<dbReference type="AlphaFoldDB" id="Q9T9N7"/>
<keyword evidence="5" id="KW-1278">Translocase</keyword>
<organism evidence="11">
    <name type="scientific">Terebratulina retusa</name>
    <dbReference type="NCBI Taxonomy" id="7580"/>
    <lineage>
        <taxon>Eukaryota</taxon>
        <taxon>Metazoa</taxon>
        <taxon>Spiralia</taxon>
        <taxon>Lophotrochozoa</taxon>
        <taxon>Brachiopoda</taxon>
        <taxon>Rhynchonelliformea</taxon>
        <taxon>Rhynchonellata</taxon>
        <taxon>Terebratulidina</taxon>
        <taxon>Cancellothyridoidea</taxon>
        <taxon>Cancellothyrididae</taxon>
        <taxon>Terebratulina</taxon>
    </lineage>
</organism>
<evidence type="ECO:0000313" key="11">
    <source>
        <dbReference type="EMBL" id="CAB59849.1"/>
    </source>
</evidence>
<feature type="transmembrane region" description="Helical" evidence="10">
    <location>
        <begin position="54"/>
        <end position="77"/>
    </location>
</feature>
<comment type="similarity">
    <text evidence="2">Belongs to the complex I subunit 4L family.</text>
</comment>
<keyword evidence="4 10" id="KW-0812">Transmembrane</keyword>